<evidence type="ECO:0000256" key="1">
    <source>
        <dbReference type="ARBA" id="ARBA00034736"/>
    </source>
</evidence>
<evidence type="ECO:0000313" key="4">
    <source>
        <dbReference type="Proteomes" id="UP000218811"/>
    </source>
</evidence>
<comment type="similarity">
    <text evidence="1">Belongs to the TTI2 family.</text>
</comment>
<dbReference type="AlphaFoldDB" id="A0A2H3JNU2"/>
<protein>
    <recommendedName>
        <fullName evidence="5">ARM repeat-containing protein</fullName>
    </recommendedName>
</protein>
<dbReference type="InterPro" id="IPR011989">
    <property type="entry name" value="ARM-like"/>
</dbReference>
<dbReference type="PANTHER" id="PTHR32226:SF2">
    <property type="entry name" value="TELO2-INTERACTING PROTEIN 2"/>
    <property type="match status" value="1"/>
</dbReference>
<gene>
    <name evidence="3" type="ORF">WOLCODRAFT_163213</name>
</gene>
<dbReference type="InterPro" id="IPR018870">
    <property type="entry name" value="Tti2"/>
</dbReference>
<dbReference type="GO" id="GO:0005829">
    <property type="term" value="C:cytosol"/>
    <property type="evidence" value="ECO:0007669"/>
    <property type="project" value="TreeGrafter"/>
</dbReference>
<sequence>MSDSGGSSLRVVLEQLKVPSDFAQYDKITEVDIIVCLEEWKRRADSVLSDVRAHLRKRDDLSTTENADVVSFVVPLAADGPWTSDAAREQAQEILLPYALPDASILQDILSRHVKPIFQSNTHPSLNPSSGRTLPRPAGGPLAQSSHLEGQVWKEHPGIADLVSWCVQRCESNLYEKLWHLIIPPVMTLLDDFEPPYKLHGINIVSDMLVKVPADLLRRTGVDGLLFTSLKTCLTFLHNPETPDLLRAATRTLITLVLLTTSAGSARRFDQLCAILGDGIIGNVWLYATRESDAIEASLDVLPEVVQALGIGAARYLKAIIPQLVHPLLPSPENAASRRFQLASVRALSLAIRTCAPRMFKWKDTILEGVLKCWVSIVDEGGSDDHIEELKRALGEVCRCLLDACPSLREEEYARLVQMDANMFGPLLASSIDCFT</sequence>
<reference evidence="3 4" key="1">
    <citation type="journal article" date="2012" name="Science">
        <title>The Paleozoic origin of enzymatic lignin decomposition reconstructed from 31 fungal genomes.</title>
        <authorList>
            <person name="Floudas D."/>
            <person name="Binder M."/>
            <person name="Riley R."/>
            <person name="Barry K."/>
            <person name="Blanchette R.A."/>
            <person name="Henrissat B."/>
            <person name="Martinez A.T."/>
            <person name="Otillar R."/>
            <person name="Spatafora J.W."/>
            <person name="Yadav J.S."/>
            <person name="Aerts A."/>
            <person name="Benoit I."/>
            <person name="Boyd A."/>
            <person name="Carlson A."/>
            <person name="Copeland A."/>
            <person name="Coutinho P.M."/>
            <person name="de Vries R.P."/>
            <person name="Ferreira P."/>
            <person name="Findley K."/>
            <person name="Foster B."/>
            <person name="Gaskell J."/>
            <person name="Glotzer D."/>
            <person name="Gorecki P."/>
            <person name="Heitman J."/>
            <person name="Hesse C."/>
            <person name="Hori C."/>
            <person name="Igarashi K."/>
            <person name="Jurgens J.A."/>
            <person name="Kallen N."/>
            <person name="Kersten P."/>
            <person name="Kohler A."/>
            <person name="Kuees U."/>
            <person name="Kumar T.K.A."/>
            <person name="Kuo A."/>
            <person name="LaButti K."/>
            <person name="Larrondo L.F."/>
            <person name="Lindquist E."/>
            <person name="Ling A."/>
            <person name="Lombard V."/>
            <person name="Lucas S."/>
            <person name="Lundell T."/>
            <person name="Martin R."/>
            <person name="McLaughlin D.J."/>
            <person name="Morgenstern I."/>
            <person name="Morin E."/>
            <person name="Murat C."/>
            <person name="Nagy L.G."/>
            <person name="Nolan M."/>
            <person name="Ohm R.A."/>
            <person name="Patyshakuliyeva A."/>
            <person name="Rokas A."/>
            <person name="Ruiz-Duenas F.J."/>
            <person name="Sabat G."/>
            <person name="Salamov A."/>
            <person name="Samejima M."/>
            <person name="Schmutz J."/>
            <person name="Slot J.C."/>
            <person name="St John F."/>
            <person name="Stenlid J."/>
            <person name="Sun H."/>
            <person name="Sun S."/>
            <person name="Syed K."/>
            <person name="Tsang A."/>
            <person name="Wiebenga A."/>
            <person name="Young D."/>
            <person name="Pisabarro A."/>
            <person name="Eastwood D.C."/>
            <person name="Martin F."/>
            <person name="Cullen D."/>
            <person name="Grigoriev I.V."/>
            <person name="Hibbett D.S."/>
        </authorList>
    </citation>
    <scope>NUCLEOTIDE SEQUENCE [LARGE SCALE GENOMIC DNA]</scope>
    <source>
        <strain evidence="3 4">MD-104</strain>
    </source>
</reference>
<dbReference type="GO" id="GO:0110078">
    <property type="term" value="C:TTT Hsp90 cochaperone complex"/>
    <property type="evidence" value="ECO:0007669"/>
    <property type="project" value="InterPro"/>
</dbReference>
<dbReference type="STRING" id="742152.A0A2H3JNU2"/>
<evidence type="ECO:0000313" key="3">
    <source>
        <dbReference type="EMBL" id="PCH41573.1"/>
    </source>
</evidence>
<evidence type="ECO:0008006" key="5">
    <source>
        <dbReference type="Google" id="ProtNLM"/>
    </source>
</evidence>
<dbReference type="PANTHER" id="PTHR32226">
    <property type="entry name" value="TELO2-INTERACTING PROTEIN 2"/>
    <property type="match status" value="1"/>
</dbReference>
<keyword evidence="4" id="KW-1185">Reference proteome</keyword>
<dbReference type="SUPFAM" id="SSF48371">
    <property type="entry name" value="ARM repeat"/>
    <property type="match status" value="1"/>
</dbReference>
<evidence type="ECO:0000256" key="2">
    <source>
        <dbReference type="SAM" id="MobiDB-lite"/>
    </source>
</evidence>
<organism evidence="3 4">
    <name type="scientific">Wolfiporia cocos (strain MD-104)</name>
    <name type="common">Brown rot fungus</name>
    <dbReference type="NCBI Taxonomy" id="742152"/>
    <lineage>
        <taxon>Eukaryota</taxon>
        <taxon>Fungi</taxon>
        <taxon>Dikarya</taxon>
        <taxon>Basidiomycota</taxon>
        <taxon>Agaricomycotina</taxon>
        <taxon>Agaricomycetes</taxon>
        <taxon>Polyporales</taxon>
        <taxon>Phaeolaceae</taxon>
        <taxon>Wolfiporia</taxon>
    </lineage>
</organism>
<dbReference type="OrthoDB" id="6417021at2759"/>
<accession>A0A2H3JNU2</accession>
<dbReference type="GO" id="GO:0005634">
    <property type="term" value="C:nucleus"/>
    <property type="evidence" value="ECO:0007669"/>
    <property type="project" value="TreeGrafter"/>
</dbReference>
<dbReference type="OMA" id="PMASQDY"/>
<dbReference type="InterPro" id="IPR016024">
    <property type="entry name" value="ARM-type_fold"/>
</dbReference>
<dbReference type="Gene3D" id="1.25.10.10">
    <property type="entry name" value="Leucine-rich Repeat Variant"/>
    <property type="match status" value="1"/>
</dbReference>
<dbReference type="Proteomes" id="UP000218811">
    <property type="component" value="Unassembled WGS sequence"/>
</dbReference>
<feature type="compositionally biased region" description="Polar residues" evidence="2">
    <location>
        <begin position="120"/>
        <end position="132"/>
    </location>
</feature>
<feature type="region of interest" description="Disordered" evidence="2">
    <location>
        <begin position="120"/>
        <end position="147"/>
    </location>
</feature>
<name>A0A2H3JNU2_WOLCO</name>
<proteinExistence type="inferred from homology"/>
<dbReference type="EMBL" id="KB468113">
    <property type="protein sequence ID" value="PCH41573.1"/>
    <property type="molecule type" value="Genomic_DNA"/>
</dbReference>
<dbReference type="Pfam" id="PF10521">
    <property type="entry name" value="Tti2"/>
    <property type="match status" value="1"/>
</dbReference>